<evidence type="ECO:0000256" key="2">
    <source>
        <dbReference type="ARBA" id="ARBA00022679"/>
    </source>
</evidence>
<sequence>MAKKVYITCAVTGSSPMPDHPNFPFRPDHVAAEALAAAEAGASIIHVHVRDGTTGEPSQALDDYREVVGLIREKNREVILNVTTGPGCTWMQSEEDPKVCGEGTLMFTAERRLEHILDLKPDMCTLDICTMQLWGGVAINLDPMITRMGHMIQDAGVMPEIECFEAGDFVFADDLMAKGAIPKNVPFSFVLGTKYGLPATPEAMMYAANQIPRGAAFTGFGVSRHSYPMAAQSVLLGGHVRVGFEDTIWLRKGQLAPDNAAHVRWAVDLIDRMGAEVSSAGETRDLLGLANHAYA</sequence>
<comment type="caution">
    <text evidence="5">The sequence shown here is derived from an EMBL/GenBank/DDBJ whole genome shotgun (WGS) entry which is preliminary data.</text>
</comment>
<keyword evidence="6" id="KW-1185">Reference proteome</keyword>
<dbReference type="InterPro" id="IPR008567">
    <property type="entry name" value="BKACE"/>
</dbReference>
<dbReference type="RefSeq" id="WP_243799671.1">
    <property type="nucleotide sequence ID" value="NZ_JALHAT010000014.1"/>
</dbReference>
<dbReference type="PANTHER" id="PTHR37418">
    <property type="entry name" value="3-KETO-5-AMINOHEXANOATE CLEAVAGE ENZYME-RELATED"/>
    <property type="match status" value="1"/>
</dbReference>
<evidence type="ECO:0000313" key="5">
    <source>
        <dbReference type="EMBL" id="MCJ1961003.1"/>
    </source>
</evidence>
<dbReference type="InterPro" id="IPR013785">
    <property type="entry name" value="Aldolase_TIM"/>
</dbReference>
<evidence type="ECO:0000256" key="4">
    <source>
        <dbReference type="ARBA" id="ARBA00022833"/>
    </source>
</evidence>
<gene>
    <name evidence="5" type="ORF">MTR65_09955</name>
</gene>
<dbReference type="PANTHER" id="PTHR37418:SF2">
    <property type="entry name" value="3-KETO-5-AMINOHEXANOATE CLEAVAGE ENZYME"/>
    <property type="match status" value="1"/>
</dbReference>
<dbReference type="Proteomes" id="UP001162802">
    <property type="component" value="Unassembled WGS sequence"/>
</dbReference>
<evidence type="ECO:0000313" key="6">
    <source>
        <dbReference type="Proteomes" id="UP001162802"/>
    </source>
</evidence>
<keyword evidence="3" id="KW-0479">Metal-binding</keyword>
<evidence type="ECO:0000256" key="3">
    <source>
        <dbReference type="ARBA" id="ARBA00022723"/>
    </source>
</evidence>
<keyword evidence="2" id="KW-0808">Transferase</keyword>
<dbReference type="Pfam" id="PF05853">
    <property type="entry name" value="BKACE"/>
    <property type="match status" value="1"/>
</dbReference>
<comment type="cofactor">
    <cofactor evidence="1">
        <name>Zn(2+)</name>
        <dbReference type="ChEBI" id="CHEBI:29105"/>
    </cofactor>
</comment>
<protein>
    <submittedName>
        <fullName evidence="5">3-keto-5-aminohexanoate cleavage protein</fullName>
    </submittedName>
</protein>
<dbReference type="Gene3D" id="3.20.20.70">
    <property type="entry name" value="Aldolase class I"/>
    <property type="match status" value="1"/>
</dbReference>
<name>A0ABT0ACS6_9SPHN</name>
<evidence type="ECO:0000256" key="1">
    <source>
        <dbReference type="ARBA" id="ARBA00001947"/>
    </source>
</evidence>
<organism evidence="5 6">
    <name type="scientific">Novosphingobium mangrovi</name>
    <name type="common">ex Hu et al. 2023</name>
    <dbReference type="NCBI Taxonomy" id="2930094"/>
    <lineage>
        <taxon>Bacteria</taxon>
        <taxon>Pseudomonadati</taxon>
        <taxon>Pseudomonadota</taxon>
        <taxon>Alphaproteobacteria</taxon>
        <taxon>Sphingomonadales</taxon>
        <taxon>Sphingomonadaceae</taxon>
        <taxon>Novosphingobium</taxon>
    </lineage>
</organism>
<proteinExistence type="predicted"/>
<accession>A0ABT0ACS6</accession>
<reference evidence="5" key="1">
    <citation type="submission" date="2022-03" db="EMBL/GenBank/DDBJ databases">
        <title>Identification of a novel bacterium isolated from mangrove sediments.</title>
        <authorList>
            <person name="Pan X."/>
        </authorList>
    </citation>
    <scope>NUCLEOTIDE SEQUENCE</scope>
    <source>
        <strain evidence="5">B2637</strain>
    </source>
</reference>
<keyword evidence="4" id="KW-0862">Zinc</keyword>
<dbReference type="EMBL" id="JALHAT010000014">
    <property type="protein sequence ID" value="MCJ1961003.1"/>
    <property type="molecule type" value="Genomic_DNA"/>
</dbReference>